<evidence type="ECO:0000256" key="1">
    <source>
        <dbReference type="ARBA" id="ARBA00004477"/>
    </source>
</evidence>
<dbReference type="OrthoDB" id="20028at2759"/>
<evidence type="ECO:0000256" key="12">
    <source>
        <dbReference type="ARBA" id="ARBA00049506"/>
    </source>
</evidence>
<keyword evidence="10 14" id="KW-0472">Membrane</keyword>
<evidence type="ECO:0000256" key="3">
    <source>
        <dbReference type="ARBA" id="ARBA00011964"/>
    </source>
</evidence>
<keyword evidence="5 14" id="KW-0328">Glycosyltransferase</keyword>
<evidence type="ECO:0000256" key="4">
    <source>
        <dbReference type="ARBA" id="ARBA00015561"/>
    </source>
</evidence>
<comment type="similarity">
    <text evidence="13">Belongs to the glycosyltransferase ALG3 family.</text>
</comment>
<feature type="transmembrane region" description="Helical" evidence="14">
    <location>
        <begin position="364"/>
        <end position="381"/>
    </location>
</feature>
<feature type="transmembrane region" description="Helical" evidence="14">
    <location>
        <begin position="270"/>
        <end position="289"/>
    </location>
</feature>
<dbReference type="AlphaFoldDB" id="A0A4V2K654"/>
<evidence type="ECO:0000256" key="2">
    <source>
        <dbReference type="ARBA" id="ARBA00004922"/>
    </source>
</evidence>
<reference evidence="15" key="1">
    <citation type="submission" date="2019-01" db="EMBL/GenBank/DDBJ databases">
        <title>Draft genome sequences of three monokaryotic isolates of the white-rot basidiomycete fungus Dichomitus squalens.</title>
        <authorList>
            <consortium name="DOE Joint Genome Institute"/>
            <person name="Lopez S.C."/>
            <person name="Andreopoulos B."/>
            <person name="Pangilinan J."/>
            <person name="Lipzen A."/>
            <person name="Riley R."/>
            <person name="Ahrendt S."/>
            <person name="Ng V."/>
            <person name="Barry K."/>
            <person name="Daum C."/>
            <person name="Grigoriev I.V."/>
            <person name="Hilden K.S."/>
            <person name="Makela M.R."/>
            <person name="de Vries R.P."/>
        </authorList>
    </citation>
    <scope>NUCLEOTIDE SEQUENCE [LARGE SCALE GENOMIC DNA]</scope>
    <source>
        <strain evidence="15">OM18370.1</strain>
    </source>
</reference>
<evidence type="ECO:0000256" key="14">
    <source>
        <dbReference type="RuleBase" id="RU364047"/>
    </source>
</evidence>
<feature type="transmembrane region" description="Helical" evidence="14">
    <location>
        <begin position="24"/>
        <end position="50"/>
    </location>
</feature>
<evidence type="ECO:0000256" key="7">
    <source>
        <dbReference type="ARBA" id="ARBA00022692"/>
    </source>
</evidence>
<evidence type="ECO:0000256" key="10">
    <source>
        <dbReference type="ARBA" id="ARBA00023136"/>
    </source>
</evidence>
<evidence type="ECO:0000256" key="9">
    <source>
        <dbReference type="ARBA" id="ARBA00022989"/>
    </source>
</evidence>
<evidence type="ECO:0000313" key="15">
    <source>
        <dbReference type="EMBL" id="TBU35824.1"/>
    </source>
</evidence>
<accession>A0A4V2K654</accession>
<comment type="pathway">
    <text evidence="2 14">Protein modification; protein glycosylation.</text>
</comment>
<keyword evidence="7 14" id="KW-0812">Transmembrane</keyword>
<evidence type="ECO:0000256" key="6">
    <source>
        <dbReference type="ARBA" id="ARBA00022679"/>
    </source>
</evidence>
<dbReference type="UniPathway" id="UPA00378"/>
<keyword evidence="8 14" id="KW-0256">Endoplasmic reticulum</keyword>
<dbReference type="PANTHER" id="PTHR12646">
    <property type="entry name" value="NOT56 - RELATED"/>
    <property type="match status" value="1"/>
</dbReference>
<feature type="transmembrane region" description="Helical" evidence="14">
    <location>
        <begin position="150"/>
        <end position="172"/>
    </location>
</feature>
<dbReference type="GO" id="GO:0052925">
    <property type="term" value="F:dol-P-Man:Man(5)GlcNAc(2)-PP-Dol alpha-1,3-mannosyltransferase activity"/>
    <property type="evidence" value="ECO:0007669"/>
    <property type="project" value="UniProtKB-EC"/>
</dbReference>
<protein>
    <recommendedName>
        <fullName evidence="4 14">Dol-P-Man:Man(5)GlcNAc(2)-PP-Dol alpha-1,3-mannosyltransferase</fullName>
        <ecNumber evidence="3 14">2.4.1.258</ecNumber>
    </recommendedName>
    <alternativeName>
        <fullName evidence="14">Dol-P-Man-dependent alpha(1-3)-mannosyltransferase</fullName>
    </alternativeName>
</protein>
<comment type="subcellular location">
    <subcellularLocation>
        <location evidence="1 14">Endoplasmic reticulum membrane</location>
        <topology evidence="1 14">Multi-pass membrane protein</topology>
    </subcellularLocation>
</comment>
<proteinExistence type="inferred from homology"/>
<organism evidence="15">
    <name type="scientific">Dichomitus squalens</name>
    <dbReference type="NCBI Taxonomy" id="114155"/>
    <lineage>
        <taxon>Eukaryota</taxon>
        <taxon>Fungi</taxon>
        <taxon>Dikarya</taxon>
        <taxon>Basidiomycota</taxon>
        <taxon>Agaricomycotina</taxon>
        <taxon>Agaricomycetes</taxon>
        <taxon>Polyporales</taxon>
        <taxon>Polyporaceae</taxon>
        <taxon>Dichomitus</taxon>
    </lineage>
</organism>
<dbReference type="GO" id="GO:0005789">
    <property type="term" value="C:endoplasmic reticulum membrane"/>
    <property type="evidence" value="ECO:0007669"/>
    <property type="project" value="UniProtKB-SubCell"/>
</dbReference>
<feature type="transmembrane region" description="Helical" evidence="14">
    <location>
        <begin position="214"/>
        <end position="233"/>
    </location>
</feature>
<feature type="transmembrane region" description="Helical" evidence="14">
    <location>
        <begin position="178"/>
        <end position="205"/>
    </location>
</feature>
<comment type="function">
    <text evidence="11 14">Dol-P-Man:Man(5)GlcNAc(2)-PP-Dol alpha-1,3-mannosyltransferase that operates in the biosynthetic pathway of dolichol-linked oligosaccharides, the glycan precursors employed in protein asparagine (N)-glycosylation. The assembly of dolichol-linked oligosaccharides begins on the cytosolic side of the endoplasmic reticulum membrane and finishes in its lumen. The sequential addition of sugars to dolichol pyrophosphate produces dolichol-linked oligosaccharides containing fourteen sugars, including two GlcNAcs, nine mannoses and three glucoses. Once assembled, the oligosaccharide is transferred from the lipid to nascent proteins by oligosaccharyltransferases. In the lumen of the endoplasmic reticulum, adds the first dolichyl beta-D-mannosyl phosphate derived mannose in an alpha-1,3 linkage to Man(5)GlcNAc(2)-PP-dolichol to produce Man(6)GlcNAc(2)-PP-dolichol.</text>
</comment>
<gene>
    <name evidence="15" type="ORF">BD311DRAFT_708229</name>
</gene>
<feature type="transmembrane region" description="Helical" evidence="14">
    <location>
        <begin position="387"/>
        <end position="406"/>
    </location>
</feature>
<keyword evidence="9 14" id="KW-1133">Transmembrane helix</keyword>
<evidence type="ECO:0000256" key="8">
    <source>
        <dbReference type="ARBA" id="ARBA00022824"/>
    </source>
</evidence>
<keyword evidence="6 14" id="KW-0808">Transferase</keyword>
<dbReference type="Pfam" id="PF05208">
    <property type="entry name" value="ALG3"/>
    <property type="match status" value="1"/>
</dbReference>
<name>A0A4V2K654_9APHY</name>
<dbReference type="EC" id="2.4.1.258" evidence="3 14"/>
<comment type="catalytic activity">
    <reaction evidence="12 14">
        <text>an alpha-D-Man-(1-&gt;2)-alpha-D-Man-(1-&gt;2)-alpha-D-Man-(1-&gt;3)-[alpha-D-Man-(1-&gt;6)]-beta-D-Man-(1-&gt;4)-beta-D-GlcNAc-(1-&gt;4)-alpha-D-GlcNAc-diphospho-di-trans,poly-cis-dolichol + a di-trans,poly-cis-dolichyl beta-D-mannosyl phosphate = an alpha-D-Man-(1-&gt;2)-alpha-D-Man-(1-&gt;2)-alpha-D-Man-(1-&gt;3)-[alpha-D-Man-(1-&gt;3)-alpha-D-Man-(1-&gt;6)]-beta-D-Man-(1-&gt;4)-beta-D-GlcNAc-(1-&gt;4)-alpha-D-GlcNAc-diphospho-di-trans,poly-cis-dolichol + a di-trans,poly-cis-dolichyl phosphate + H(+)</text>
        <dbReference type="Rhea" id="RHEA:29527"/>
        <dbReference type="Rhea" id="RHEA-COMP:19498"/>
        <dbReference type="Rhea" id="RHEA-COMP:19501"/>
        <dbReference type="Rhea" id="RHEA-COMP:19516"/>
        <dbReference type="Rhea" id="RHEA-COMP:19517"/>
        <dbReference type="ChEBI" id="CHEBI:15378"/>
        <dbReference type="ChEBI" id="CHEBI:57683"/>
        <dbReference type="ChEBI" id="CHEBI:58211"/>
        <dbReference type="ChEBI" id="CHEBI:132515"/>
        <dbReference type="ChEBI" id="CHEBI:132516"/>
        <dbReference type="EC" id="2.4.1.258"/>
    </reaction>
    <physiologicalReaction direction="left-to-right" evidence="12 14">
        <dbReference type="Rhea" id="RHEA:29528"/>
    </physiologicalReaction>
</comment>
<dbReference type="InterPro" id="IPR007873">
    <property type="entry name" value="Glycosyltransferase_ALG3"/>
</dbReference>
<dbReference type="PANTHER" id="PTHR12646:SF0">
    <property type="entry name" value="DOL-P-MAN:MAN(5)GLCNAC(2)-PP-DOL ALPHA-1,3-MANNOSYLTRANSFERASE"/>
    <property type="match status" value="1"/>
</dbReference>
<dbReference type="EMBL" id="ML143386">
    <property type="protein sequence ID" value="TBU35824.1"/>
    <property type="molecule type" value="Genomic_DNA"/>
</dbReference>
<dbReference type="Proteomes" id="UP000292957">
    <property type="component" value="Unassembled WGS sequence"/>
</dbReference>
<evidence type="ECO:0000256" key="11">
    <source>
        <dbReference type="ARBA" id="ARBA00044743"/>
    </source>
</evidence>
<evidence type="ECO:0000256" key="13">
    <source>
        <dbReference type="ARBA" id="ARBA00093457"/>
    </source>
</evidence>
<evidence type="ECO:0000256" key="5">
    <source>
        <dbReference type="ARBA" id="ARBA00022676"/>
    </source>
</evidence>
<sequence length="420" mass="47018">MSTLAQLAQSLWNLTYNLLTNPRYFGTLATLVIVGDAVLTQLIVRFVPYTEIDWETYMYQLELYLKGERDYALITGPTGPIVYPAGHVYVHQFLYSLTDSGQNLWKGQQIYGGLYLVTLALTAAIYKQAGSVPNWILLLLPLSKRLHSIYVLRLFNDCWAVVGAQAAILAFARGWDALGILLLGAGLSVKMSVLLYVPGLLVILFKRRGLVSTLLHVLALGATQVLAGLPFLLHHPRSYLKYSYELGRVFLFKWTVNWRFLGEDLFLNSTWAEALLVAHVTTLALFGLFRWCRRDGGVMAILRRGFEQPLRAPAVAPLTADYVTTVLYTSNLIGILFARSLHYQFYSWYAVQLPFIAWRTKYPVVVRLALLLGIEYAWNVFPSTNLSSGILVAANAALLLGIWFGYPEGKSTSHPAAKGE</sequence>